<dbReference type="PANTHER" id="PTHR30061:SF50">
    <property type="entry name" value="MALTOSE_MALTODEXTRIN-BINDING PERIPLASMIC PROTEIN"/>
    <property type="match status" value="1"/>
</dbReference>
<dbReference type="PROSITE" id="PS51257">
    <property type="entry name" value="PROKAR_LIPOPROTEIN"/>
    <property type="match status" value="1"/>
</dbReference>
<organism evidence="5 6">
    <name type="scientific">Melghirimyces profundicolus</name>
    <dbReference type="NCBI Taxonomy" id="1242148"/>
    <lineage>
        <taxon>Bacteria</taxon>
        <taxon>Bacillati</taxon>
        <taxon>Bacillota</taxon>
        <taxon>Bacilli</taxon>
        <taxon>Bacillales</taxon>
        <taxon>Thermoactinomycetaceae</taxon>
        <taxon>Melghirimyces</taxon>
    </lineage>
</organism>
<dbReference type="GO" id="GO:0055052">
    <property type="term" value="C:ATP-binding cassette (ABC) transporter complex, substrate-binding subunit-containing"/>
    <property type="evidence" value="ECO:0007669"/>
    <property type="project" value="TreeGrafter"/>
</dbReference>
<evidence type="ECO:0000313" key="6">
    <source>
        <dbReference type="Proteomes" id="UP000244240"/>
    </source>
</evidence>
<name>A0A2T6BR23_9BACL</name>
<evidence type="ECO:0000256" key="4">
    <source>
        <dbReference type="SAM" id="SignalP"/>
    </source>
</evidence>
<keyword evidence="3 4" id="KW-0732">Signal</keyword>
<sequence length="266" mass="29672">MKKLIILSILAVLVLAGCMPQAGDGGGPAKITYFHLGLEQPEMRESIDQLVKKFEKKHPDIEVEVQSVGCDQSYQKLVSGFNDGESPDVIYGGSRWVASFAAMKAIQPLDAEGEKRLSLYPEPLQKAARFQGKSYGIPRGFSSRTLIYRTDLIKEPPKTWDDIVNVAKKVQEENDGIYGFGIAGAKHVSTTTQFFNFVFQNGGEVFDEKGNVKLNSPEAVEALEFYADLYRKHKVVPNPLEYNREDAQKVLDDAVAQIKKEKLEPK</sequence>
<protein>
    <submittedName>
        <fullName evidence="5">Extracellular solute-binding protein</fullName>
    </submittedName>
</protein>
<dbReference type="OrthoDB" id="9782846at2"/>
<comment type="similarity">
    <text evidence="1">Belongs to the bacterial solute-binding protein 1 family.</text>
</comment>
<dbReference type="CDD" id="cd13585">
    <property type="entry name" value="PBP2_TMBP_like"/>
    <property type="match status" value="1"/>
</dbReference>
<dbReference type="SUPFAM" id="SSF53850">
    <property type="entry name" value="Periplasmic binding protein-like II"/>
    <property type="match status" value="1"/>
</dbReference>
<proteinExistence type="inferred from homology"/>
<dbReference type="InterPro" id="IPR006059">
    <property type="entry name" value="SBP"/>
</dbReference>
<reference evidence="5 6" key="1">
    <citation type="submission" date="2018-04" db="EMBL/GenBank/DDBJ databases">
        <title>Genomic Encyclopedia of Archaeal and Bacterial Type Strains, Phase II (KMG-II): from individual species to whole genera.</title>
        <authorList>
            <person name="Goeker M."/>
        </authorList>
    </citation>
    <scope>NUCLEOTIDE SEQUENCE [LARGE SCALE GENOMIC DNA]</scope>
    <source>
        <strain evidence="5 6">DSM 45787</strain>
    </source>
</reference>
<dbReference type="Proteomes" id="UP000244240">
    <property type="component" value="Unassembled WGS sequence"/>
</dbReference>
<feature type="signal peptide" evidence="4">
    <location>
        <begin position="1"/>
        <end position="22"/>
    </location>
</feature>
<evidence type="ECO:0000313" key="5">
    <source>
        <dbReference type="EMBL" id="PTX58484.1"/>
    </source>
</evidence>
<keyword evidence="2" id="KW-0813">Transport</keyword>
<dbReference type="GO" id="GO:1901982">
    <property type="term" value="F:maltose binding"/>
    <property type="evidence" value="ECO:0007669"/>
    <property type="project" value="TreeGrafter"/>
</dbReference>
<dbReference type="EMBL" id="QBKR01000016">
    <property type="protein sequence ID" value="PTX58484.1"/>
    <property type="molecule type" value="Genomic_DNA"/>
</dbReference>
<dbReference type="GO" id="GO:0015768">
    <property type="term" value="P:maltose transport"/>
    <property type="evidence" value="ECO:0007669"/>
    <property type="project" value="TreeGrafter"/>
</dbReference>
<evidence type="ECO:0000256" key="2">
    <source>
        <dbReference type="ARBA" id="ARBA00022448"/>
    </source>
</evidence>
<evidence type="ECO:0000256" key="3">
    <source>
        <dbReference type="ARBA" id="ARBA00022729"/>
    </source>
</evidence>
<dbReference type="AlphaFoldDB" id="A0A2T6BR23"/>
<dbReference type="RefSeq" id="WP_108024478.1">
    <property type="nucleotide sequence ID" value="NZ_QBKR01000016.1"/>
</dbReference>
<dbReference type="PANTHER" id="PTHR30061">
    <property type="entry name" value="MALTOSE-BINDING PERIPLASMIC PROTEIN"/>
    <property type="match status" value="1"/>
</dbReference>
<dbReference type="Gene3D" id="3.40.190.10">
    <property type="entry name" value="Periplasmic binding protein-like II"/>
    <property type="match status" value="1"/>
</dbReference>
<dbReference type="GO" id="GO:0042956">
    <property type="term" value="P:maltodextrin transmembrane transport"/>
    <property type="evidence" value="ECO:0007669"/>
    <property type="project" value="TreeGrafter"/>
</dbReference>
<comment type="caution">
    <text evidence="5">The sequence shown here is derived from an EMBL/GenBank/DDBJ whole genome shotgun (WGS) entry which is preliminary data.</text>
</comment>
<accession>A0A2T6BR23</accession>
<dbReference type="Pfam" id="PF01547">
    <property type="entry name" value="SBP_bac_1"/>
    <property type="match status" value="1"/>
</dbReference>
<feature type="chain" id="PRO_5015555867" evidence="4">
    <location>
        <begin position="23"/>
        <end position="266"/>
    </location>
</feature>
<evidence type="ECO:0000256" key="1">
    <source>
        <dbReference type="ARBA" id="ARBA00008520"/>
    </source>
</evidence>
<gene>
    <name evidence="5" type="ORF">C8P63_11671</name>
</gene>
<keyword evidence="6" id="KW-1185">Reference proteome</keyword>